<dbReference type="RefSeq" id="XP_018384540.1">
    <property type="nucleotide sequence ID" value="XM_018528594.1"/>
</dbReference>
<dbReference type="GeneID" id="29114188"/>
<keyword evidence="2" id="KW-0732">Signal</keyword>
<organism evidence="3 5">
    <name type="scientific">Alternaria alternata</name>
    <name type="common">Alternaria rot fungus</name>
    <name type="synonym">Torula alternata</name>
    <dbReference type="NCBI Taxonomy" id="5599"/>
    <lineage>
        <taxon>Eukaryota</taxon>
        <taxon>Fungi</taxon>
        <taxon>Dikarya</taxon>
        <taxon>Ascomycota</taxon>
        <taxon>Pezizomycotina</taxon>
        <taxon>Dothideomycetes</taxon>
        <taxon>Pleosporomycetidae</taxon>
        <taxon>Pleosporales</taxon>
        <taxon>Pleosporineae</taxon>
        <taxon>Pleosporaceae</taxon>
        <taxon>Alternaria</taxon>
        <taxon>Alternaria sect. Alternaria</taxon>
        <taxon>Alternaria alternata complex</taxon>
    </lineage>
</organism>
<dbReference type="EMBL" id="KV441482">
    <property type="protein sequence ID" value="OAG19119.1"/>
    <property type="molecule type" value="Genomic_DNA"/>
</dbReference>
<feature type="chain" id="PRO_5040669909" evidence="2">
    <location>
        <begin position="21"/>
        <end position="114"/>
    </location>
</feature>
<keyword evidence="5" id="KW-1185">Reference proteome</keyword>
<keyword evidence="1" id="KW-0812">Transmembrane</keyword>
<feature type="signal peptide" evidence="2">
    <location>
        <begin position="1"/>
        <end position="20"/>
    </location>
</feature>
<evidence type="ECO:0000313" key="5">
    <source>
        <dbReference type="Proteomes" id="UP000077248"/>
    </source>
</evidence>
<gene>
    <name evidence="4" type="ORF">AA0117_g5141</name>
    <name evidence="3" type="ORF">CC77DRAFT_1063037</name>
</gene>
<name>A0A177DJT6_ALTAL</name>
<dbReference type="Proteomes" id="UP000077248">
    <property type="component" value="Unassembled WGS sequence"/>
</dbReference>
<protein>
    <submittedName>
        <fullName evidence="3">Uncharacterized protein</fullName>
    </submittedName>
</protein>
<reference evidence="6" key="2">
    <citation type="journal article" date="2019" name="bioRxiv">
        <title>Genomics, evolutionary history and diagnostics of the Alternaria alternata species group including apple and Asian pear pathotypes.</title>
        <authorList>
            <person name="Armitage A.D."/>
            <person name="Cockerton H.M."/>
            <person name="Sreenivasaprasad S."/>
            <person name="Woodhall J.W."/>
            <person name="Lane C.R."/>
            <person name="Harrison R.J."/>
            <person name="Clarkson J.P."/>
        </authorList>
    </citation>
    <scope>NUCLEOTIDE SEQUENCE [LARGE SCALE GENOMIC DNA]</scope>
    <source>
        <strain evidence="6">FERA 1177</strain>
    </source>
</reference>
<keyword evidence="1" id="KW-0472">Membrane</keyword>
<evidence type="ECO:0000313" key="6">
    <source>
        <dbReference type="Proteomes" id="UP000291422"/>
    </source>
</evidence>
<reference evidence="3 5" key="1">
    <citation type="submission" date="2016-05" db="EMBL/GenBank/DDBJ databases">
        <title>Comparative analysis of secretome profiles of manganese(II)-oxidizing ascomycete fungi.</title>
        <authorList>
            <consortium name="DOE Joint Genome Institute"/>
            <person name="Zeiner C.A."/>
            <person name="Purvine S.O."/>
            <person name="Zink E.M."/>
            <person name="Wu S."/>
            <person name="Pasa-Tolic L."/>
            <person name="Chaput D.L."/>
            <person name="Haridas S."/>
            <person name="Grigoriev I.V."/>
            <person name="Santelli C.M."/>
            <person name="Hansel C.M."/>
        </authorList>
    </citation>
    <scope>NUCLEOTIDE SEQUENCE [LARGE SCALE GENOMIC DNA]</scope>
    <source>
        <strain evidence="3 5">SRC1lrK2f</strain>
    </source>
</reference>
<dbReference type="VEuPathDB" id="FungiDB:CC77DRAFT_1063037"/>
<feature type="transmembrane region" description="Helical" evidence="1">
    <location>
        <begin position="91"/>
        <end position="112"/>
    </location>
</feature>
<evidence type="ECO:0000313" key="3">
    <source>
        <dbReference type="EMBL" id="OAG19119.1"/>
    </source>
</evidence>
<dbReference type="Proteomes" id="UP000291422">
    <property type="component" value="Unassembled WGS sequence"/>
</dbReference>
<reference evidence="4" key="3">
    <citation type="journal article" date="2019" name="J. ISSAAS">
        <title>Genomics, evolutionary history and diagnostics of the Alternaria alternata species group including apple and Asian pear pathotypes.</title>
        <authorList>
            <person name="Armitage A.D."/>
            <person name="Cockerton H.M."/>
            <person name="Sreenivasaprasad S."/>
            <person name="Woodhall J."/>
            <person name="Lane C."/>
            <person name="Harrison R.J."/>
            <person name="Clarkson J.P."/>
        </authorList>
    </citation>
    <scope>NUCLEOTIDE SEQUENCE</scope>
    <source>
        <strain evidence="4">FERA 1177</strain>
    </source>
</reference>
<evidence type="ECO:0000256" key="1">
    <source>
        <dbReference type="SAM" id="Phobius"/>
    </source>
</evidence>
<dbReference type="KEGG" id="aalt:CC77DRAFT_1063037"/>
<sequence>MKFSASVLSTAIVLSSTVSAQSPAVTSTLTVHPGCPSAAPADVMVTRSAVAVPSCAAGSNETKPSIIMMSGSGMMGSATASGNMPEFTGAAAANMAMGSVVVGVFGGLFAALMV</sequence>
<evidence type="ECO:0000256" key="2">
    <source>
        <dbReference type="SAM" id="SignalP"/>
    </source>
</evidence>
<evidence type="ECO:0000313" key="4">
    <source>
        <dbReference type="EMBL" id="RYN77076.1"/>
    </source>
</evidence>
<keyword evidence="1" id="KW-1133">Transmembrane helix</keyword>
<dbReference type="AlphaFoldDB" id="A0A177DJT6"/>
<dbReference type="OMA" id="NETKPMI"/>
<dbReference type="EMBL" id="PDXD01000010">
    <property type="protein sequence ID" value="RYN77076.1"/>
    <property type="molecule type" value="Genomic_DNA"/>
</dbReference>
<proteinExistence type="predicted"/>
<accession>A0A177DJT6</accession>